<organism evidence="3 4">
    <name type="scientific">Caenorhabditis elegans</name>
    <dbReference type="NCBI Taxonomy" id="6239"/>
    <lineage>
        <taxon>Eukaryota</taxon>
        <taxon>Metazoa</taxon>
        <taxon>Ecdysozoa</taxon>
        <taxon>Nematoda</taxon>
        <taxon>Chromadorea</taxon>
        <taxon>Rhabditida</taxon>
        <taxon>Rhabditina</taxon>
        <taxon>Rhabditomorpha</taxon>
        <taxon>Rhabditoidea</taxon>
        <taxon>Rhabditidae</taxon>
        <taxon>Peloderinae</taxon>
        <taxon>Caenorhabditis</taxon>
    </lineage>
</organism>
<evidence type="ECO:0000256" key="1">
    <source>
        <dbReference type="SAM" id="SignalP"/>
    </source>
</evidence>
<evidence type="ECO:0000313" key="4">
    <source>
        <dbReference type="Proteomes" id="UP000001940"/>
    </source>
</evidence>
<feature type="signal peptide" evidence="1">
    <location>
        <begin position="1"/>
        <end position="22"/>
    </location>
</feature>
<keyword evidence="4" id="KW-1185">Reference proteome</keyword>
<dbReference type="RefSeq" id="NP_001021831.1">
    <property type="nucleotide sequence ID" value="NM_001026660.6"/>
</dbReference>
<dbReference type="InParanoid" id="Q7YXB4"/>
<dbReference type="AlphaFoldDB" id="Q7YXB4"/>
<evidence type="ECO:0000259" key="2">
    <source>
        <dbReference type="Pfam" id="PF04155"/>
    </source>
</evidence>
<keyword evidence="1" id="KW-0732">Signal</keyword>
<dbReference type="KEGG" id="cel:CELE_Y87G2A.15"/>
<dbReference type="AGR" id="WB:WBGene00001704"/>
<dbReference type="InterPro" id="IPR007284">
    <property type="entry name" value="Ground-like_dom"/>
</dbReference>
<dbReference type="WormBase" id="Y87G2A.15">
    <property type="protein sequence ID" value="CE34232"/>
    <property type="gene ID" value="WBGene00001704"/>
    <property type="gene designation" value="grd-15"/>
</dbReference>
<dbReference type="OMA" id="IYIREPF"/>
<dbReference type="eggNOG" id="ENOG502QRH7">
    <property type="taxonomic scope" value="Eukaryota"/>
</dbReference>
<gene>
    <name evidence="3 5" type="primary">grd-15</name>
    <name evidence="3" type="ORF">CELE_Y87G2A.15</name>
    <name evidence="5" type="ORF">Y87G2A.15</name>
</gene>
<dbReference type="HOGENOM" id="CLU_1171573_0_0_1"/>
<evidence type="ECO:0000313" key="5">
    <source>
        <dbReference type="WormBase" id="Y87G2A.15"/>
    </source>
</evidence>
<dbReference type="Proteomes" id="UP000001940">
    <property type="component" value="Chromosome I"/>
</dbReference>
<dbReference type="FunCoup" id="Q7YXB4">
    <property type="interactions" value="450"/>
</dbReference>
<dbReference type="SMR" id="Q7YXB4"/>
<feature type="domain" description="Ground-like" evidence="2">
    <location>
        <begin position="116"/>
        <end position="195"/>
    </location>
</feature>
<proteinExistence type="predicted"/>
<dbReference type="OrthoDB" id="5831900at2759"/>
<dbReference type="CTD" id="3565288"/>
<dbReference type="PaxDb" id="6239-Y87G2A.15"/>
<reference evidence="3 4" key="1">
    <citation type="journal article" date="1998" name="Science">
        <title>Genome sequence of the nematode C. elegans: a platform for investigating biology.</title>
        <authorList>
            <consortium name="The C. elegans sequencing consortium"/>
            <person name="Sulson J.E."/>
            <person name="Waterston R."/>
        </authorList>
    </citation>
    <scope>NUCLEOTIDE SEQUENCE [LARGE SCALE GENOMIC DNA]</scope>
    <source>
        <strain evidence="3 4">Bristol N2</strain>
    </source>
</reference>
<dbReference type="EMBL" id="BX284601">
    <property type="protein sequence ID" value="CAD92406.1"/>
    <property type="molecule type" value="Genomic_DNA"/>
</dbReference>
<evidence type="ECO:0000313" key="3">
    <source>
        <dbReference type="EMBL" id="CAD92406.1"/>
    </source>
</evidence>
<dbReference type="PANTHER" id="PTHR31967">
    <property type="entry name" value="GROUNDHOG (HEDGEHOG-LIKE FAMILY)-RELATED"/>
    <property type="match status" value="1"/>
</dbReference>
<dbReference type="UCSC" id="Y87G2A.15">
    <property type="organism name" value="c. elegans"/>
</dbReference>
<accession>Q7YXB4</accession>
<feature type="chain" id="PRO_5004298373" evidence="1">
    <location>
        <begin position="23"/>
        <end position="209"/>
    </location>
</feature>
<protein>
    <submittedName>
        <fullName evidence="3">Ground-like domain-containing protein</fullName>
    </submittedName>
</protein>
<dbReference type="Pfam" id="PF04155">
    <property type="entry name" value="Ground-like"/>
    <property type="match status" value="1"/>
</dbReference>
<sequence length="209" mass="23781">MHEVTVICLLVFLYSTCQIAFSVPIVVSELNGEKFSAAPNNTPITKVYIFGRPVYIREPFVIPQRDEQIDFPKLIEDASRQRKHRAPYVDEPVLAAKPKYAEHKYPLKQCYTETSGFMCCNPKLEKVMSETALKMKSSKSCNLQKMSSMLQAASEKAFGTDFEAIAGTGDFASKIHFYSDFVCKMEREGRTMLVYATPSRHNYAMPYQL</sequence>
<dbReference type="GeneID" id="3565288"/>
<name>Q7YXB4_CAEEL</name>
<dbReference type="PANTHER" id="PTHR31967:SF20">
    <property type="entry name" value="GROUND-LIKE DOMAIN-CONTAINING PROTEIN"/>
    <property type="match status" value="1"/>
</dbReference>
<dbReference type="STRING" id="6239.Y87G2A.15.1"/>